<evidence type="ECO:0000313" key="2">
    <source>
        <dbReference type="Proteomes" id="UP000631418"/>
    </source>
</evidence>
<sequence length="79" mass="9355">MAFCKLEDYKSGEAFDEENATKILYGFNEDEIWNNLFKVSNTNDYDDLHSRFKNAKWCTHENLMIFELLDGAKFCAMRL</sequence>
<comment type="caution">
    <text evidence="1">The sequence shown here is derived from an EMBL/GenBank/DDBJ whole genome shotgun (WGS) entry which is preliminary data.</text>
</comment>
<evidence type="ECO:0000313" key="1">
    <source>
        <dbReference type="EMBL" id="MBF7811919.1"/>
    </source>
</evidence>
<dbReference type="Proteomes" id="UP000631418">
    <property type="component" value="Unassembled WGS sequence"/>
</dbReference>
<dbReference type="RefSeq" id="WP_195779994.1">
    <property type="nucleotide sequence ID" value="NZ_JADOEF010000004.1"/>
</dbReference>
<dbReference type="EMBL" id="JADOEF010000004">
    <property type="protein sequence ID" value="MBF7811919.1"/>
    <property type="molecule type" value="Genomic_DNA"/>
</dbReference>
<reference evidence="1" key="1">
    <citation type="submission" date="2020-11" db="EMBL/GenBank/DDBJ databases">
        <authorList>
            <person name="Thieme N."/>
            <person name="Liebl W."/>
            <person name="Zverlov V."/>
        </authorList>
    </citation>
    <scope>NUCLEOTIDE SEQUENCE</scope>
    <source>
        <strain evidence="1">NT08</strain>
    </source>
</reference>
<accession>A0AAE2RXB3</accession>
<protein>
    <submittedName>
        <fullName evidence="1">Uncharacterized protein</fullName>
    </submittedName>
</protein>
<proteinExistence type="predicted"/>
<dbReference type="AlphaFoldDB" id="A0AAE2RXB3"/>
<organism evidence="1 2">
    <name type="scientific">Clostridium beijerinckii</name>
    <name type="common">Clostridium MP</name>
    <dbReference type="NCBI Taxonomy" id="1520"/>
    <lineage>
        <taxon>Bacteria</taxon>
        <taxon>Bacillati</taxon>
        <taxon>Bacillota</taxon>
        <taxon>Clostridia</taxon>
        <taxon>Eubacteriales</taxon>
        <taxon>Clostridiaceae</taxon>
        <taxon>Clostridium</taxon>
    </lineage>
</organism>
<name>A0AAE2RXB3_CLOBE</name>
<gene>
    <name evidence="1" type="ORF">IS491_25340</name>
</gene>